<reference evidence="4 5" key="1">
    <citation type="journal article" date="2018" name="Mol. Biol. Evol.">
        <title>Broad Genomic Sampling Reveals a Smut Pathogenic Ancestry of the Fungal Clade Ustilaginomycotina.</title>
        <authorList>
            <person name="Kijpornyongpan T."/>
            <person name="Mondo S.J."/>
            <person name="Barry K."/>
            <person name="Sandor L."/>
            <person name="Lee J."/>
            <person name="Lipzen A."/>
            <person name="Pangilinan J."/>
            <person name="LaButti K."/>
            <person name="Hainaut M."/>
            <person name="Henrissat B."/>
            <person name="Grigoriev I.V."/>
            <person name="Spatafora J.W."/>
            <person name="Aime M.C."/>
        </authorList>
    </citation>
    <scope>NUCLEOTIDE SEQUENCE [LARGE SCALE GENOMIC DNA]</scope>
    <source>
        <strain evidence="4 5">MCA 4186</strain>
    </source>
</reference>
<evidence type="ECO:0000259" key="2">
    <source>
        <dbReference type="Pfam" id="PF01709"/>
    </source>
</evidence>
<evidence type="ECO:0000313" key="4">
    <source>
        <dbReference type="EMBL" id="PWN98790.1"/>
    </source>
</evidence>
<feature type="domain" description="TACO1/YebC-like N-terminal" evidence="3">
    <location>
        <begin position="55"/>
        <end position="127"/>
    </location>
</feature>
<dbReference type="GO" id="GO:0005739">
    <property type="term" value="C:mitochondrion"/>
    <property type="evidence" value="ECO:0007669"/>
    <property type="project" value="TreeGrafter"/>
</dbReference>
<dbReference type="OrthoDB" id="2017544at2759"/>
<gene>
    <name evidence="4" type="ORF">FA09DRAFT_329289</name>
</gene>
<dbReference type="EMBL" id="KZ819290">
    <property type="protein sequence ID" value="PWN98790.1"/>
    <property type="molecule type" value="Genomic_DNA"/>
</dbReference>
<dbReference type="GeneID" id="37269661"/>
<protein>
    <submittedName>
        <fullName evidence="4">YebC-like protein</fullName>
    </submittedName>
</protein>
<feature type="domain" description="TACO1/YebC-like second and third" evidence="2">
    <location>
        <begin position="150"/>
        <end position="320"/>
    </location>
</feature>
<dbReference type="PANTHER" id="PTHR12532">
    <property type="entry name" value="TRANSLATIONAL ACTIVATOR OF CYTOCHROME C OXIDASE 1"/>
    <property type="match status" value="1"/>
</dbReference>
<dbReference type="PANTHER" id="PTHR12532:SF0">
    <property type="entry name" value="TRANSLATIONAL ACTIVATOR OF CYTOCHROME C OXIDASE 1"/>
    <property type="match status" value="1"/>
</dbReference>
<evidence type="ECO:0000259" key="3">
    <source>
        <dbReference type="Pfam" id="PF20772"/>
    </source>
</evidence>
<dbReference type="InterPro" id="IPR048300">
    <property type="entry name" value="TACO1_YebC-like_2nd/3rd_dom"/>
</dbReference>
<organism evidence="4 5">
    <name type="scientific">Tilletiopsis washingtonensis</name>
    <dbReference type="NCBI Taxonomy" id="58919"/>
    <lineage>
        <taxon>Eukaryota</taxon>
        <taxon>Fungi</taxon>
        <taxon>Dikarya</taxon>
        <taxon>Basidiomycota</taxon>
        <taxon>Ustilaginomycotina</taxon>
        <taxon>Exobasidiomycetes</taxon>
        <taxon>Entylomatales</taxon>
        <taxon>Entylomatales incertae sedis</taxon>
        <taxon>Tilletiopsis</taxon>
    </lineage>
</organism>
<name>A0A316ZAR9_9BASI</name>
<dbReference type="InterPro" id="IPR017856">
    <property type="entry name" value="Integrase-like_N"/>
</dbReference>
<dbReference type="STRING" id="58919.A0A316ZAR9"/>
<dbReference type="InterPro" id="IPR029072">
    <property type="entry name" value="YebC-like"/>
</dbReference>
<dbReference type="RefSeq" id="XP_025599069.1">
    <property type="nucleotide sequence ID" value="XM_025742117.1"/>
</dbReference>
<evidence type="ECO:0000313" key="5">
    <source>
        <dbReference type="Proteomes" id="UP000245946"/>
    </source>
</evidence>
<dbReference type="SUPFAM" id="SSF75625">
    <property type="entry name" value="YebC-like"/>
    <property type="match status" value="1"/>
</dbReference>
<accession>A0A316ZAR9</accession>
<dbReference type="AlphaFoldDB" id="A0A316ZAR9"/>
<dbReference type="InterPro" id="IPR049083">
    <property type="entry name" value="TACO1_YebC_N"/>
</dbReference>
<comment type="similarity">
    <text evidence="1">Belongs to the TACO1 family.</text>
</comment>
<dbReference type="Proteomes" id="UP000245946">
    <property type="component" value="Unassembled WGS sequence"/>
</dbReference>
<dbReference type="InterPro" id="IPR002876">
    <property type="entry name" value="Transcrip_reg_TACO1-like"/>
</dbReference>
<dbReference type="Pfam" id="PF20772">
    <property type="entry name" value="TACO1_YebC_N"/>
    <property type="match status" value="1"/>
</dbReference>
<proteinExistence type="inferred from homology"/>
<keyword evidence="5" id="KW-1185">Reference proteome</keyword>
<evidence type="ECO:0000256" key="1">
    <source>
        <dbReference type="ARBA" id="ARBA00008724"/>
    </source>
</evidence>
<dbReference type="InterPro" id="IPR026564">
    <property type="entry name" value="Transcrip_reg_TACO1-like_dom3"/>
</dbReference>
<sequence length="326" mass="34842">MLACLRPCRAVCSTAGPSGACVAGTHAAARRLPPLARPAACHAFHASAAAPSGSNKWSKIRHKKAANDSARGSFYGALSREIIACVRQHPTRSADAATNSRLGLLLRKARDMDVPKDKVQATLDKASRADGPDDKTLTFEALGPPPQGGTQPVAMIIECATDSPSRTHAKVKEHFNRAGARLSSTSHLFDRTGIIHLTPAEGAGFDEVFEEAVEAGAEDVRTYEDEHGEGIEVICSPSDLPELSAALGARHSVHSATSALIPSGPPLRFRAAPVDGEPAEEVDEDEEASGYVDEEDIERLDRLMENLEEEADCQRIWSNLDGWPAR</sequence>
<dbReference type="Gene3D" id="1.10.10.200">
    <property type="match status" value="1"/>
</dbReference>
<dbReference type="Gene3D" id="3.30.70.980">
    <property type="match status" value="2"/>
</dbReference>
<dbReference type="Pfam" id="PF01709">
    <property type="entry name" value="Transcrip_reg"/>
    <property type="match status" value="1"/>
</dbReference>